<comment type="caution">
    <text evidence="1">The sequence shown here is derived from an EMBL/GenBank/DDBJ whole genome shotgun (WGS) entry which is preliminary data.</text>
</comment>
<evidence type="ECO:0000313" key="2">
    <source>
        <dbReference type="Proteomes" id="UP001279642"/>
    </source>
</evidence>
<dbReference type="Pfam" id="PF07310">
    <property type="entry name" value="PAS_5"/>
    <property type="match status" value="1"/>
</dbReference>
<gene>
    <name evidence="1" type="ORF">SMD27_20890</name>
</gene>
<keyword evidence="2" id="KW-1185">Reference proteome</keyword>
<name>A0ABU5EGG5_9PROT</name>
<dbReference type="RefSeq" id="WP_320510386.1">
    <property type="nucleotide sequence ID" value="NZ_JAXCLW010000009.1"/>
</dbReference>
<reference evidence="1 2" key="1">
    <citation type="journal article" date="2016" name="Antonie Van Leeuwenhoek">
        <title>Dongia soli sp. nov., isolated from soil from Dokdo, Korea.</title>
        <authorList>
            <person name="Kim D.U."/>
            <person name="Lee H."/>
            <person name="Kim H."/>
            <person name="Kim S.G."/>
            <person name="Ka J.O."/>
        </authorList>
    </citation>
    <scope>NUCLEOTIDE SEQUENCE [LARGE SCALE GENOMIC DNA]</scope>
    <source>
        <strain evidence="1 2">D78</strain>
    </source>
</reference>
<accession>A0ABU5EGG5</accession>
<sequence>MRALANIGEYLSPAVPEICNYWLAKVDGRSAPTRAEIDPLEMPKGVLPHILLVDLERQTRQISFRLVGTHVAHMYGSNFTGASIDEIILPHGLTEALRELYGSTMDLGEPIVGHYGYPMRNGRQALSEFALLPLQSHGAVTQCLAVEHLGALGGVDPEDLISLRRVSAPAIARPQ</sequence>
<proteinExistence type="predicted"/>
<organism evidence="1 2">
    <name type="scientific">Dongia soli</name>
    <dbReference type="NCBI Taxonomy" id="600628"/>
    <lineage>
        <taxon>Bacteria</taxon>
        <taxon>Pseudomonadati</taxon>
        <taxon>Pseudomonadota</taxon>
        <taxon>Alphaproteobacteria</taxon>
        <taxon>Rhodospirillales</taxon>
        <taxon>Dongiaceae</taxon>
        <taxon>Dongia</taxon>
    </lineage>
</organism>
<dbReference type="Proteomes" id="UP001279642">
    <property type="component" value="Unassembled WGS sequence"/>
</dbReference>
<dbReference type="InterPro" id="IPR009922">
    <property type="entry name" value="DUF1457"/>
</dbReference>
<evidence type="ECO:0000313" key="1">
    <source>
        <dbReference type="EMBL" id="MDY0885311.1"/>
    </source>
</evidence>
<dbReference type="EMBL" id="JAXCLW010000009">
    <property type="protein sequence ID" value="MDY0885311.1"/>
    <property type="molecule type" value="Genomic_DNA"/>
</dbReference>
<protein>
    <submittedName>
        <fullName evidence="1">PAS domain-containing protein</fullName>
    </submittedName>
</protein>